<dbReference type="EMBL" id="MH790661">
    <property type="protein sequence ID" value="QBH85318.1"/>
    <property type="molecule type" value="Genomic_DNA"/>
</dbReference>
<evidence type="ECO:0000313" key="2">
    <source>
        <dbReference type="EMBL" id="QBH85318.1"/>
    </source>
</evidence>
<evidence type="ECO:0000256" key="1">
    <source>
        <dbReference type="SAM" id="MobiDB-lite"/>
    </source>
</evidence>
<accession>A0A481TUL3</accession>
<organism evidence="2">
    <name type="scientific">Human herpesvirus 2</name>
    <name type="common">HHV-2</name>
    <name type="synonym">Human herpes simplex virus 2</name>
    <dbReference type="NCBI Taxonomy" id="10310"/>
    <lineage>
        <taxon>Viruses</taxon>
        <taxon>Duplodnaviria</taxon>
        <taxon>Heunggongvirae</taxon>
        <taxon>Peploviricota</taxon>
        <taxon>Herviviricetes</taxon>
        <taxon>Herpesvirales</taxon>
        <taxon>Orthoherpesviridae</taxon>
        <taxon>Alphaherpesvirinae</taxon>
        <taxon>Simplexvirus</taxon>
        <taxon>Simplexvirus humanalpha2</taxon>
    </lineage>
</organism>
<reference evidence="2" key="1">
    <citation type="submission" date="2018-08" db="EMBL/GenBank/DDBJ databases">
        <title>HSV2 whole genome sequences from clinical isolates.</title>
        <authorList>
            <person name="Roychoudhury P."/>
            <person name="Greninger A.L."/>
            <person name="Jerome K.R."/>
            <person name="Johnston C."/>
            <person name="Wald A."/>
            <person name="Xie H."/>
        </authorList>
    </citation>
    <scope>NUCLEOTIDE SEQUENCE</scope>
    <source>
        <strain evidence="2">2000-3429</strain>
    </source>
</reference>
<protein>
    <submittedName>
        <fullName evidence="2">Uncharacterized protein</fullName>
    </submittedName>
</protein>
<name>A0A481TUL3_HHV2</name>
<organismHost>
    <name type="scientific">Homo sapiens</name>
    <name type="common">Human</name>
    <dbReference type="NCBI Taxonomy" id="9606"/>
</organismHost>
<proteinExistence type="predicted"/>
<feature type="region of interest" description="Disordered" evidence="1">
    <location>
        <begin position="23"/>
        <end position="69"/>
    </location>
</feature>
<sequence>MMLYPVTNSGPYCLTKVMKASSISNSLSNSRTTGAGRPLEARSLRWDSGRSQDPSENRRMCSRAVVDRS</sequence>
<feature type="compositionally biased region" description="Basic and acidic residues" evidence="1">
    <location>
        <begin position="39"/>
        <end position="69"/>
    </location>
</feature>